<dbReference type="EnsemblBacteria" id="AAR33702">
    <property type="protein sequence ID" value="AAR33702"/>
    <property type="gene ID" value="GSU0370"/>
</dbReference>
<dbReference type="Gene3D" id="3.30.750.140">
    <property type="match status" value="1"/>
</dbReference>
<feature type="compositionally biased region" description="Low complexity" evidence="1">
    <location>
        <begin position="295"/>
        <end position="312"/>
    </location>
</feature>
<feature type="region of interest" description="Disordered" evidence="1">
    <location>
        <begin position="190"/>
        <end position="405"/>
    </location>
</feature>
<reference evidence="3 4" key="1">
    <citation type="journal article" date="2003" name="Science">
        <title>Genome of Geobacter sulfurreducens: metal reduction in subsurface environments.</title>
        <authorList>
            <person name="Methe B.A."/>
            <person name="Nelson K.E."/>
            <person name="Eisen J.A."/>
            <person name="Paulsen I.T."/>
            <person name="Nelson W."/>
            <person name="Heidelberg J.F."/>
            <person name="Wu D."/>
            <person name="Wu M."/>
            <person name="Ward N."/>
            <person name="Beanan M.J."/>
            <person name="Dodson R.J."/>
            <person name="Madupu R."/>
            <person name="Brinkac L.M."/>
            <person name="Daugherty S.C."/>
            <person name="DeBoy R.T."/>
            <person name="Durkin A.S."/>
            <person name="Gwinn M."/>
            <person name="Kolonay J.F."/>
            <person name="Sullivan S.A."/>
            <person name="Haft D.H."/>
            <person name="Selengut J."/>
            <person name="Davidsen T.M."/>
            <person name="Zafar N."/>
            <person name="White O."/>
            <person name="Tran B."/>
            <person name="Romero C."/>
            <person name="Forberger H.A."/>
            <person name="Weidman J."/>
            <person name="Khouri H."/>
            <person name="Feldblyum T.V."/>
            <person name="Utterback T.R."/>
            <person name="Van Aken S.E."/>
            <person name="Lovley D.R."/>
            <person name="Fraser C.M."/>
        </authorList>
    </citation>
    <scope>NUCLEOTIDE SEQUENCE [LARGE SCALE GENOMIC DNA]</scope>
    <source>
        <strain evidence="4">ATCC 51573 / DSM 12127 / PCA</strain>
    </source>
</reference>
<dbReference type="AlphaFoldDB" id="Q74G77"/>
<feature type="compositionally biased region" description="Low complexity" evidence="1">
    <location>
        <begin position="260"/>
        <end position="279"/>
    </location>
</feature>
<feature type="compositionally biased region" description="Low complexity" evidence="1">
    <location>
        <begin position="372"/>
        <end position="381"/>
    </location>
</feature>
<evidence type="ECO:0000256" key="1">
    <source>
        <dbReference type="SAM" id="MobiDB-lite"/>
    </source>
</evidence>
<name>Q74G77_GEOSL</name>
<accession>Q74G77</accession>
<dbReference type="EMBL" id="AE017180">
    <property type="protein sequence ID" value="AAR33702.1"/>
    <property type="molecule type" value="Genomic_DNA"/>
</dbReference>
<gene>
    <name evidence="3" type="ordered locus">GSU0370</name>
</gene>
<dbReference type="Proteomes" id="UP000000577">
    <property type="component" value="Chromosome"/>
</dbReference>
<dbReference type="InParanoid" id="Q74G77"/>
<dbReference type="InterPro" id="IPR038610">
    <property type="entry name" value="FliK-like_C_sf"/>
</dbReference>
<evidence type="ECO:0000313" key="4">
    <source>
        <dbReference type="Proteomes" id="UP000000577"/>
    </source>
</evidence>
<dbReference type="eggNOG" id="COG3144">
    <property type="taxonomic scope" value="Bacteria"/>
</dbReference>
<feature type="compositionally biased region" description="Low complexity" evidence="1">
    <location>
        <begin position="194"/>
        <end position="228"/>
    </location>
</feature>
<dbReference type="RefSeq" id="WP_010941038.1">
    <property type="nucleotide sequence ID" value="NC_002939.5"/>
</dbReference>
<feature type="compositionally biased region" description="Polar residues" evidence="1">
    <location>
        <begin position="393"/>
        <end position="405"/>
    </location>
</feature>
<dbReference type="InterPro" id="IPR021136">
    <property type="entry name" value="Flagellar_hook_control-like_C"/>
</dbReference>
<reference evidence="3 4" key="2">
    <citation type="journal article" date="2012" name="BMC Genomics">
        <title>Comparative genomic analysis of Geobacter sulfurreducens KN400, a strain with enhanced capacity for extracellular electron transfer and electricity production.</title>
        <authorList>
            <person name="Butler J.E."/>
            <person name="Young N.D."/>
            <person name="Aklujkar M."/>
            <person name="Lovley D.R."/>
        </authorList>
    </citation>
    <scope>NUCLEOTIDE SEQUENCE [LARGE SCALE GENOMIC DNA]</scope>
    <source>
        <strain evidence="4">ATCC 51573 / DSM 12127 / PCA</strain>
    </source>
</reference>
<feature type="compositionally biased region" description="Pro residues" evidence="1">
    <location>
        <begin position="338"/>
        <end position="354"/>
    </location>
</feature>
<protein>
    <submittedName>
        <fullName evidence="3">FliK domain protein</fullName>
    </submittedName>
</protein>
<evidence type="ECO:0000313" key="3">
    <source>
        <dbReference type="EMBL" id="AAR33702.1"/>
    </source>
</evidence>
<keyword evidence="4" id="KW-1185">Reference proteome</keyword>
<dbReference type="OrthoDB" id="5296742at2"/>
<dbReference type="STRING" id="243231.GSU0370"/>
<feature type="domain" description="Flagellar hook-length control protein-like C-terminal" evidence="2">
    <location>
        <begin position="512"/>
        <end position="584"/>
    </location>
</feature>
<dbReference type="HOGENOM" id="CLU_033226_0_0_7"/>
<evidence type="ECO:0000259" key="2">
    <source>
        <dbReference type="Pfam" id="PF02120"/>
    </source>
</evidence>
<organism evidence="3 4">
    <name type="scientific">Geobacter sulfurreducens (strain ATCC 51573 / DSM 12127 / PCA)</name>
    <dbReference type="NCBI Taxonomy" id="243231"/>
    <lineage>
        <taxon>Bacteria</taxon>
        <taxon>Pseudomonadati</taxon>
        <taxon>Thermodesulfobacteriota</taxon>
        <taxon>Desulfuromonadia</taxon>
        <taxon>Geobacterales</taxon>
        <taxon>Geobacteraceae</taxon>
        <taxon>Geobacter</taxon>
    </lineage>
</organism>
<feature type="region of interest" description="Disordered" evidence="1">
    <location>
        <begin position="121"/>
        <end position="140"/>
    </location>
</feature>
<dbReference type="KEGG" id="gsu:GSU0370"/>
<dbReference type="PATRIC" id="fig|243231.5.peg.368"/>
<dbReference type="Pfam" id="PF02120">
    <property type="entry name" value="Flg_hook"/>
    <property type="match status" value="1"/>
</dbReference>
<sequence>MIVTQEIARIAQALLKDSTYSLVEARWQTLTPLNLTPGQMVQAEVLANLPDSRYLIRLANQLLRMEIPLNLQPGQTVELTFVSEEPRLVFALSKEANSGVPVRISDTGRWLNQLATSRNDAVQSTPLPRPSIILQEPPRDTGRLAEGLRNALTRSGVFYESHLSQWVKGERPLADLLREPQGSLSRLAVATTSGGNNTSPAPANGGAPPQQNAAPPASQSPGGPPAATTDAGQKPAAAPLPAANQPTGSQPAAGGGNAPSTVPASAGTGTTGSLGSPSVATPATGDAPQAPHQSGTPAPSVTTTPAGGAPPTDQAPPPLRPDGGTAALPDTDQATPRPQGPAPDGTRPPTPQEPLRPDSTPVAGKPLPAPSQPDQSSPQGPTLRQVPLPDPAAQNSPTAPGTTVVSQARGERIAVDQHAASQPRAPMALAADGDGVAVAARAGDPAATERAGGLRHIPPPPQGGVEPQTIPIIKEQLTTLATGQFTWHGQVWPGQDMEWKVEEREADGRGSSAERSWQTEVALDLPRLGSVRATLSLGSSGVTVNLAARNEETIAAMKEGRPRLEEALDAAGIRMTGFRVSHDDE</sequence>
<proteinExistence type="predicted"/>